<dbReference type="EMBL" id="JAUIZM010000011">
    <property type="protein sequence ID" value="KAK1357137.1"/>
    <property type="molecule type" value="Genomic_DNA"/>
</dbReference>
<accession>A0AAD8M2I3</accession>
<dbReference type="Proteomes" id="UP001237642">
    <property type="component" value="Unassembled WGS sequence"/>
</dbReference>
<evidence type="ECO:0000256" key="1">
    <source>
        <dbReference type="SAM" id="MobiDB-lite"/>
    </source>
</evidence>
<feature type="region of interest" description="Disordered" evidence="1">
    <location>
        <begin position="314"/>
        <end position="334"/>
    </location>
</feature>
<dbReference type="PANTHER" id="PTHR35499">
    <property type="entry name" value="OS05G0128300 PROTEIN"/>
    <property type="match status" value="1"/>
</dbReference>
<evidence type="ECO:0000313" key="4">
    <source>
        <dbReference type="Proteomes" id="UP001237642"/>
    </source>
</evidence>
<proteinExistence type="predicted"/>
<dbReference type="PANTHER" id="PTHR35499:SF1">
    <property type="entry name" value="DUF3741 DOMAIN-CONTAINING PROTEIN"/>
    <property type="match status" value="1"/>
</dbReference>
<gene>
    <name evidence="3" type="ORF">POM88_050393</name>
</gene>
<feature type="compositionally biased region" description="Basic and acidic residues" evidence="1">
    <location>
        <begin position="156"/>
        <end position="166"/>
    </location>
</feature>
<reference evidence="3" key="1">
    <citation type="submission" date="2023-02" db="EMBL/GenBank/DDBJ databases">
        <title>Genome of toxic invasive species Heracleum sosnowskyi carries increased number of genes despite the absence of recent whole-genome duplications.</title>
        <authorList>
            <person name="Schelkunov M."/>
            <person name="Shtratnikova V."/>
            <person name="Makarenko M."/>
            <person name="Klepikova A."/>
            <person name="Omelchenko D."/>
            <person name="Novikova G."/>
            <person name="Obukhova E."/>
            <person name="Bogdanov V."/>
            <person name="Penin A."/>
            <person name="Logacheva M."/>
        </authorList>
    </citation>
    <scope>NUCLEOTIDE SEQUENCE</scope>
    <source>
        <strain evidence="3">Hsosn_3</strain>
        <tissue evidence="3">Leaf</tissue>
    </source>
</reference>
<dbReference type="AlphaFoldDB" id="A0AAD8M2I3"/>
<dbReference type="Pfam" id="PF14383">
    <property type="entry name" value="VARLMGL"/>
    <property type="match status" value="1"/>
</dbReference>
<feature type="domain" description="DUF3741" evidence="2">
    <location>
        <begin position="80"/>
        <end position="95"/>
    </location>
</feature>
<comment type="caution">
    <text evidence="3">The sequence shown here is derived from an EMBL/GenBank/DDBJ whole genome shotgun (WGS) entry which is preliminary data.</text>
</comment>
<reference evidence="3" key="2">
    <citation type="submission" date="2023-05" db="EMBL/GenBank/DDBJ databases">
        <authorList>
            <person name="Schelkunov M.I."/>
        </authorList>
    </citation>
    <scope>NUCLEOTIDE SEQUENCE</scope>
    <source>
        <strain evidence="3">Hsosn_3</strain>
        <tissue evidence="3">Leaf</tissue>
    </source>
</reference>
<name>A0AAD8M2I3_9APIA</name>
<keyword evidence="4" id="KW-1185">Reference proteome</keyword>
<organism evidence="3 4">
    <name type="scientific">Heracleum sosnowskyi</name>
    <dbReference type="NCBI Taxonomy" id="360622"/>
    <lineage>
        <taxon>Eukaryota</taxon>
        <taxon>Viridiplantae</taxon>
        <taxon>Streptophyta</taxon>
        <taxon>Embryophyta</taxon>
        <taxon>Tracheophyta</taxon>
        <taxon>Spermatophyta</taxon>
        <taxon>Magnoliopsida</taxon>
        <taxon>eudicotyledons</taxon>
        <taxon>Gunneridae</taxon>
        <taxon>Pentapetalae</taxon>
        <taxon>asterids</taxon>
        <taxon>campanulids</taxon>
        <taxon>Apiales</taxon>
        <taxon>Apiaceae</taxon>
        <taxon>Apioideae</taxon>
        <taxon>apioid superclade</taxon>
        <taxon>Tordylieae</taxon>
        <taxon>Tordyliinae</taxon>
        <taxon>Heracleum</taxon>
    </lineage>
</organism>
<evidence type="ECO:0000313" key="3">
    <source>
        <dbReference type="EMBL" id="KAK1357137.1"/>
    </source>
</evidence>
<sequence length="407" mass="46235">MKFSYNSSPSSASYTTTNYDDNVCESKPTAGCIHSILRRFLCFNTSLSTHHTDHFNAEAALPCRSLEDAESDIGEASPATPGLVARLMGLDSMPVVNHKDINSIRRTKSMDSLRDVELVQRKHRHVKSTMSFRDAPTFLELEDEDFFILSFECPGKNKESRSKLGKSDLGFSEMRTKRSEMKNGDKRQSRLSDKENKDYVSDNNSKHPRKVVCPMQNCHENSSSPEIQTQQIKKPINKVETIGGRLRKKKKDQNCSPVKKVETECDSENASPVSVLEFSELPIEFEVTSAVTKARLTSSNSRRILFEELKNNNSTRSTGRRINNDDQEAKTDGDRGAQIWKRLMKHGQNNGEMWDEGCSFAETDVKQTKWMHTGVLDSVAFDEINATFEFEILDQLLQDLVHQLFFL</sequence>
<feature type="compositionally biased region" description="Basic and acidic residues" evidence="1">
    <location>
        <begin position="322"/>
        <end position="334"/>
    </location>
</feature>
<evidence type="ECO:0000259" key="2">
    <source>
        <dbReference type="Pfam" id="PF14383"/>
    </source>
</evidence>
<feature type="compositionally biased region" description="Basic and acidic residues" evidence="1">
    <location>
        <begin position="174"/>
        <end position="200"/>
    </location>
</feature>
<protein>
    <submittedName>
        <fullName evidence="3">VARLMGL domain-containing protein</fullName>
    </submittedName>
</protein>
<dbReference type="InterPro" id="IPR032795">
    <property type="entry name" value="DUF3741-assoc"/>
</dbReference>
<feature type="region of interest" description="Disordered" evidence="1">
    <location>
        <begin position="156"/>
        <end position="210"/>
    </location>
</feature>